<feature type="transmembrane region" description="Helical" evidence="1">
    <location>
        <begin position="398"/>
        <end position="419"/>
    </location>
</feature>
<accession>A0A8J3LYC8</accession>
<keyword evidence="2" id="KW-0732">Signal</keyword>
<dbReference type="GO" id="GO:0004553">
    <property type="term" value="F:hydrolase activity, hydrolyzing O-glycosyl compounds"/>
    <property type="evidence" value="ECO:0007669"/>
    <property type="project" value="InterPro"/>
</dbReference>
<evidence type="ECO:0008006" key="5">
    <source>
        <dbReference type="Google" id="ProtNLM"/>
    </source>
</evidence>
<evidence type="ECO:0000256" key="2">
    <source>
        <dbReference type="SAM" id="SignalP"/>
    </source>
</evidence>
<gene>
    <name evidence="3" type="ORF">Pfl04_40440</name>
</gene>
<evidence type="ECO:0000256" key="1">
    <source>
        <dbReference type="SAM" id="Phobius"/>
    </source>
</evidence>
<organism evidence="3 4">
    <name type="scientific">Planosporangium flavigriseum</name>
    <dbReference type="NCBI Taxonomy" id="373681"/>
    <lineage>
        <taxon>Bacteria</taxon>
        <taxon>Bacillati</taxon>
        <taxon>Actinomycetota</taxon>
        <taxon>Actinomycetes</taxon>
        <taxon>Micromonosporales</taxon>
        <taxon>Micromonosporaceae</taxon>
        <taxon>Planosporangium</taxon>
    </lineage>
</organism>
<keyword evidence="1" id="KW-1133">Transmembrane helix</keyword>
<feature type="signal peptide" evidence="2">
    <location>
        <begin position="1"/>
        <end position="32"/>
    </location>
</feature>
<proteinExistence type="predicted"/>
<keyword evidence="4" id="KW-1185">Reference proteome</keyword>
<feature type="chain" id="PRO_5035306106" description="LPXTG-motif cell wall anchor domain-containing protein" evidence="2">
    <location>
        <begin position="33"/>
        <end position="435"/>
    </location>
</feature>
<dbReference type="InterPro" id="IPR012291">
    <property type="entry name" value="CBM2_carb-bd_dom_sf"/>
</dbReference>
<evidence type="ECO:0000313" key="4">
    <source>
        <dbReference type="Proteomes" id="UP000653674"/>
    </source>
</evidence>
<dbReference type="RefSeq" id="WP_168077999.1">
    <property type="nucleotide sequence ID" value="NZ_BAAAQJ010000030.1"/>
</dbReference>
<dbReference type="GO" id="GO:0030247">
    <property type="term" value="F:polysaccharide binding"/>
    <property type="evidence" value="ECO:0007669"/>
    <property type="project" value="InterPro"/>
</dbReference>
<dbReference type="EMBL" id="BONU01000034">
    <property type="protein sequence ID" value="GIG75640.1"/>
    <property type="molecule type" value="Genomic_DNA"/>
</dbReference>
<dbReference type="Gene3D" id="2.60.40.290">
    <property type="match status" value="1"/>
</dbReference>
<name>A0A8J3LYC8_9ACTN</name>
<evidence type="ECO:0000313" key="3">
    <source>
        <dbReference type="EMBL" id="GIG75640.1"/>
    </source>
</evidence>
<dbReference type="AlphaFoldDB" id="A0A8J3LYC8"/>
<comment type="caution">
    <text evidence="3">The sequence shown here is derived from an EMBL/GenBank/DDBJ whole genome shotgun (WGS) entry which is preliminary data.</text>
</comment>
<reference evidence="3" key="1">
    <citation type="submission" date="2021-01" db="EMBL/GenBank/DDBJ databases">
        <title>Whole genome shotgun sequence of Planosporangium flavigriseum NBRC 105377.</title>
        <authorList>
            <person name="Komaki H."/>
            <person name="Tamura T."/>
        </authorList>
    </citation>
    <scope>NUCLEOTIDE SEQUENCE</scope>
    <source>
        <strain evidence="3">NBRC 105377</strain>
    </source>
</reference>
<keyword evidence="1" id="KW-0472">Membrane</keyword>
<protein>
    <recommendedName>
        <fullName evidence="5">LPXTG-motif cell wall anchor domain-containing protein</fullName>
    </recommendedName>
</protein>
<keyword evidence="1" id="KW-0812">Transmembrane</keyword>
<dbReference type="Proteomes" id="UP000653674">
    <property type="component" value="Unassembled WGS sequence"/>
</dbReference>
<sequence length="435" mass="44607">MLRTSHSWATRLGVVGAVALAMAALPAAGANAADTPTVAAQKPGITATDGVHLVALEPTGDLGSVLADETRYVPMSFTNTGTSTVNGATLTFTFDPDLQPAEYVGCTYTTSTSHLTVATCQFNEQLAPDTEWRFITDDGTEAGIDGYEVHFEADAYGPKVVNFSVTANDGAGAMSAKSSNGKKRFKLKAVEQQRVAKARATAQADSFTDGLYEVANSYDLEAIGAKASGKVGDVVKITIGEKNNGPASLDWYRAGSEPGARFQFVVPQGVQVVKAPNNCESVIEEGSQQRVERGAAGGTFYRCWTIDRLAAGETVSASFELKLTQAVSNASGTVSFDDPYANPEIPRPADTNPDNDKAAVVITAVAEAANPGTGGGNPATGGTGGGSGVTLPITGSQAGLAGGVGLALLAAGAGLYLVATRRRAVVVTGDDKASD</sequence>